<dbReference type="GO" id="GO:0042254">
    <property type="term" value="P:ribosome biogenesis"/>
    <property type="evidence" value="ECO:0007669"/>
    <property type="project" value="UniProtKB-KW"/>
</dbReference>
<comment type="catalytic activity">
    <reaction evidence="14">
        <text>L-seryl-[protein] + ATP = O-phospho-L-seryl-[protein] + ADP + H(+)</text>
        <dbReference type="Rhea" id="RHEA:17989"/>
        <dbReference type="Rhea" id="RHEA-COMP:9863"/>
        <dbReference type="Rhea" id="RHEA-COMP:11604"/>
        <dbReference type="ChEBI" id="CHEBI:15378"/>
        <dbReference type="ChEBI" id="CHEBI:29999"/>
        <dbReference type="ChEBI" id="CHEBI:30616"/>
        <dbReference type="ChEBI" id="CHEBI:83421"/>
        <dbReference type="ChEBI" id="CHEBI:456216"/>
        <dbReference type="EC" id="2.7.11.24"/>
    </reaction>
</comment>
<evidence type="ECO:0000256" key="1">
    <source>
        <dbReference type="ARBA" id="ARBA00004123"/>
    </source>
</evidence>
<protein>
    <recommendedName>
        <fullName evidence="4 17">Mitogen-activated protein kinase</fullName>
        <ecNumber evidence="4 17">2.7.11.24</ecNumber>
    </recommendedName>
</protein>
<evidence type="ECO:0000256" key="8">
    <source>
        <dbReference type="ARBA" id="ARBA00022679"/>
    </source>
</evidence>
<dbReference type="PROSITE" id="PS01351">
    <property type="entry name" value="MAPK"/>
    <property type="match status" value="1"/>
</dbReference>
<evidence type="ECO:0000256" key="10">
    <source>
        <dbReference type="ARBA" id="ARBA00022777"/>
    </source>
</evidence>
<comment type="similarity">
    <text evidence="17">Belongs to the protein kinase superfamily. Ser/Thr protein kinase family. MAP kinase subfamily.</text>
</comment>
<feature type="region of interest" description="Disordered" evidence="18">
    <location>
        <begin position="330"/>
        <end position="423"/>
    </location>
</feature>
<dbReference type="PROSITE" id="PS00107">
    <property type="entry name" value="PROTEIN_KINASE_ATP"/>
    <property type="match status" value="1"/>
</dbReference>
<accession>A0AAV1S7M5</accession>
<dbReference type="FunFam" id="1.10.510.10:FF:000206">
    <property type="entry name" value="Mitogen-activated protein kinase"/>
    <property type="match status" value="1"/>
</dbReference>
<dbReference type="InterPro" id="IPR007023">
    <property type="entry name" value="Ribosom_reg"/>
</dbReference>
<dbReference type="InterPro" id="IPR000719">
    <property type="entry name" value="Prot_kinase_dom"/>
</dbReference>
<comment type="similarity">
    <text evidence="3">Belongs to the RRS1 family.</text>
</comment>
<dbReference type="SUPFAM" id="SSF56112">
    <property type="entry name" value="Protein kinase-like (PK-like)"/>
    <property type="match status" value="1"/>
</dbReference>
<evidence type="ECO:0000256" key="4">
    <source>
        <dbReference type="ARBA" id="ARBA00012411"/>
    </source>
</evidence>
<feature type="region of interest" description="Disordered" evidence="18">
    <location>
        <begin position="81"/>
        <end position="106"/>
    </location>
</feature>
<dbReference type="InterPro" id="IPR003527">
    <property type="entry name" value="MAP_kinase_CS"/>
</dbReference>
<keyword evidence="6 17" id="KW-0723">Serine/threonine-protein kinase</keyword>
<dbReference type="EC" id="2.7.11.24" evidence="4 17"/>
<dbReference type="GO" id="GO:0004707">
    <property type="term" value="F:MAP kinase activity"/>
    <property type="evidence" value="ECO:0007669"/>
    <property type="project" value="UniProtKB-EC"/>
</dbReference>
<dbReference type="PROSITE" id="PS50011">
    <property type="entry name" value="PROTEIN_KINASE_DOM"/>
    <property type="match status" value="1"/>
</dbReference>
<dbReference type="FunFam" id="3.30.200.20:FF:000046">
    <property type="entry name" value="Mitogen-activated protein kinase"/>
    <property type="match status" value="1"/>
</dbReference>
<sequence>MIPAVDTHPLIHKHTPMEMDAQNEYQVDLGNLMAFDPFHHFPSVPSSREELVGECLSNGTRLVQAIVGGVFNLPSTEDIDGPLVRLPPPTTKLPRGKPLPKPKPPTRWEQFAKAKGYLSYHLRPGWEMRNRLWNSSMLQRIKNRKKDKVVWDEQTSTWKRRYGYDRVNDDADVPIIEAKMTDEPGVDPFAKRRAEKKERVQKQQKSQMQNLKVASKAGALPSHIQLAATALPITGTQAAKKKLTKDELGNVAGLASTATASGGKFDKKLRGEKPVKNQGKHRKFLPVVEGSGIGNQEKEQTDRVLSKLISSNSHEILNVDKAVTMYNVKREKRGRNQHGNSSSTRNQQGKSSSTPSKLKPNSKPMKSKSKNLSTKGKGSFSKKGSGSFSKKGKANLSDSDLLLDKKSHPSLTKSHTPNIDPKLTARTNPLRIQIRTNYGAQVIGEGDRIGLHLDFSEGAGGGQNGRLLSDGMATPVEPPNGVRIQGKHYYLMWQTLFEIDTKYVPIKPIGRGAYGIVCSSVNRETSEKVAIKKIHNAFENRVDALRTLRELKLLRHLRHENVIALKDVMMPVQRRSFNDVYLVYELMDTDLHQIIKSSQALSNDHCQYFLFQLLRGLKYLHSANILHRDLKPGNLLINANCDLKICDFGLARTSNGKNQFMTEYVVTRWYRAPELLLCCDNYGTSIDVWSVGCIFAELLGRKPIFPGTECLNQLKLIINILGSQREEDLEFIDNTKAKKYIKSLPYSPGTPFPRLYPNAHPLAIDLLKKMLVFDPSKRITVTGALEHPFMSSLYDPSCNPPAQVPIDLDIDEELGEEVIREMMWKEMLHYHPEAAAAAANGEVCARNLVC</sequence>
<dbReference type="InterPro" id="IPR050117">
    <property type="entry name" value="MAPK"/>
</dbReference>
<dbReference type="InterPro" id="IPR017441">
    <property type="entry name" value="Protein_kinase_ATP_BS"/>
</dbReference>
<evidence type="ECO:0000256" key="16">
    <source>
        <dbReference type="PROSITE-ProRule" id="PRU10141"/>
    </source>
</evidence>
<keyword evidence="21" id="KW-1185">Reference proteome</keyword>
<comment type="similarity">
    <text evidence="2">Belongs to the protein kinase superfamily. CMGC Ser/Thr protein kinase family. MAP kinase subfamily.</text>
</comment>
<evidence type="ECO:0000256" key="14">
    <source>
        <dbReference type="ARBA" id="ARBA00048312"/>
    </source>
</evidence>
<feature type="compositionally biased region" description="Polar residues" evidence="18">
    <location>
        <begin position="337"/>
        <end position="354"/>
    </location>
</feature>
<proteinExistence type="inferred from homology"/>
<evidence type="ECO:0000259" key="19">
    <source>
        <dbReference type="PROSITE" id="PS50011"/>
    </source>
</evidence>
<comment type="activity regulation">
    <text evidence="17">Activated by threonine and tyrosine phosphorylation.</text>
</comment>
<dbReference type="SMART" id="SM00220">
    <property type="entry name" value="S_TKc"/>
    <property type="match status" value="1"/>
</dbReference>
<evidence type="ECO:0000256" key="3">
    <source>
        <dbReference type="ARBA" id="ARBA00010077"/>
    </source>
</evidence>
<feature type="compositionally biased region" description="Basic and acidic residues" evidence="18">
    <location>
        <begin position="264"/>
        <end position="275"/>
    </location>
</feature>
<comment type="catalytic activity">
    <reaction evidence="13 17">
        <text>L-threonyl-[protein] + ATP = O-phospho-L-threonyl-[protein] + ADP + H(+)</text>
        <dbReference type="Rhea" id="RHEA:46608"/>
        <dbReference type="Rhea" id="RHEA-COMP:11060"/>
        <dbReference type="Rhea" id="RHEA-COMP:11605"/>
        <dbReference type="ChEBI" id="CHEBI:15378"/>
        <dbReference type="ChEBI" id="CHEBI:30013"/>
        <dbReference type="ChEBI" id="CHEBI:30616"/>
        <dbReference type="ChEBI" id="CHEBI:61977"/>
        <dbReference type="ChEBI" id="CHEBI:456216"/>
        <dbReference type="EC" id="2.7.11.24"/>
    </reaction>
</comment>
<evidence type="ECO:0000256" key="2">
    <source>
        <dbReference type="ARBA" id="ARBA00008832"/>
    </source>
</evidence>
<evidence type="ECO:0000256" key="13">
    <source>
        <dbReference type="ARBA" id="ARBA00047592"/>
    </source>
</evidence>
<dbReference type="GO" id="GO:0005634">
    <property type="term" value="C:nucleus"/>
    <property type="evidence" value="ECO:0007669"/>
    <property type="project" value="UniProtKB-SubCell"/>
</dbReference>
<keyword evidence="8 17" id="KW-0808">Transferase</keyword>
<dbReference type="Gene3D" id="1.10.510.10">
    <property type="entry name" value="Transferase(Phosphotransferase) domain 1"/>
    <property type="match status" value="1"/>
</dbReference>
<evidence type="ECO:0000256" key="12">
    <source>
        <dbReference type="ARBA" id="ARBA00023242"/>
    </source>
</evidence>
<evidence type="ECO:0000256" key="5">
    <source>
        <dbReference type="ARBA" id="ARBA00022517"/>
    </source>
</evidence>
<organism evidence="20 21">
    <name type="scientific">Dovyalis caffra</name>
    <dbReference type="NCBI Taxonomy" id="77055"/>
    <lineage>
        <taxon>Eukaryota</taxon>
        <taxon>Viridiplantae</taxon>
        <taxon>Streptophyta</taxon>
        <taxon>Embryophyta</taxon>
        <taxon>Tracheophyta</taxon>
        <taxon>Spermatophyta</taxon>
        <taxon>Magnoliopsida</taxon>
        <taxon>eudicotyledons</taxon>
        <taxon>Gunneridae</taxon>
        <taxon>Pentapetalae</taxon>
        <taxon>rosids</taxon>
        <taxon>fabids</taxon>
        <taxon>Malpighiales</taxon>
        <taxon>Salicaceae</taxon>
        <taxon>Flacourtieae</taxon>
        <taxon>Dovyalis</taxon>
    </lineage>
</organism>
<feature type="binding site" evidence="16">
    <location>
        <position position="533"/>
    </location>
    <ligand>
        <name>ATP</name>
        <dbReference type="ChEBI" id="CHEBI:30616"/>
    </ligand>
</feature>
<keyword evidence="7" id="KW-0597">Phosphoprotein</keyword>
<keyword evidence="11 16" id="KW-0067">ATP-binding</keyword>
<evidence type="ECO:0000256" key="15">
    <source>
        <dbReference type="ARBA" id="ARBA00062946"/>
    </source>
</evidence>
<name>A0AAV1S7M5_9ROSI</name>
<evidence type="ECO:0000256" key="9">
    <source>
        <dbReference type="ARBA" id="ARBA00022741"/>
    </source>
</evidence>
<dbReference type="Pfam" id="PF04939">
    <property type="entry name" value="RRS1"/>
    <property type="match status" value="1"/>
</dbReference>
<keyword evidence="10 17" id="KW-0418">Kinase</keyword>
<keyword evidence="9 16" id="KW-0547">Nucleotide-binding</keyword>
<dbReference type="Pfam" id="PF00069">
    <property type="entry name" value="Pkinase"/>
    <property type="match status" value="1"/>
</dbReference>
<evidence type="ECO:0000313" key="20">
    <source>
        <dbReference type="EMBL" id="CAK7346323.1"/>
    </source>
</evidence>
<dbReference type="InterPro" id="IPR008271">
    <property type="entry name" value="Ser/Thr_kinase_AS"/>
</dbReference>
<reference evidence="20 21" key="1">
    <citation type="submission" date="2024-01" db="EMBL/GenBank/DDBJ databases">
        <authorList>
            <person name="Waweru B."/>
        </authorList>
    </citation>
    <scope>NUCLEOTIDE SEQUENCE [LARGE SCALE GENOMIC DNA]</scope>
</reference>
<dbReference type="AlphaFoldDB" id="A0AAV1S7M5"/>
<dbReference type="PANTHER" id="PTHR24055">
    <property type="entry name" value="MITOGEN-ACTIVATED PROTEIN KINASE"/>
    <property type="match status" value="1"/>
</dbReference>
<dbReference type="CDD" id="cd07858">
    <property type="entry name" value="STKc_TEY_MAPK"/>
    <property type="match status" value="1"/>
</dbReference>
<evidence type="ECO:0000256" key="17">
    <source>
        <dbReference type="RuleBase" id="RU361165"/>
    </source>
</evidence>
<evidence type="ECO:0000256" key="7">
    <source>
        <dbReference type="ARBA" id="ARBA00022553"/>
    </source>
</evidence>
<feature type="domain" description="Protein kinase" evidence="19">
    <location>
        <begin position="503"/>
        <end position="790"/>
    </location>
</feature>
<comment type="caution">
    <text evidence="20">The sequence shown here is derived from an EMBL/GenBank/DDBJ whole genome shotgun (WGS) entry which is preliminary data.</text>
</comment>
<feature type="region of interest" description="Disordered" evidence="18">
    <location>
        <begin position="261"/>
        <end position="300"/>
    </location>
</feature>
<comment type="cofactor">
    <cofactor evidence="17">
        <name>Mg(2+)</name>
        <dbReference type="ChEBI" id="CHEBI:18420"/>
    </cofactor>
</comment>
<dbReference type="EMBL" id="CAWUPB010001173">
    <property type="protein sequence ID" value="CAK7346323.1"/>
    <property type="molecule type" value="Genomic_DNA"/>
</dbReference>
<evidence type="ECO:0000256" key="6">
    <source>
        <dbReference type="ARBA" id="ARBA00022527"/>
    </source>
</evidence>
<dbReference type="InterPro" id="IPR011009">
    <property type="entry name" value="Kinase-like_dom_sf"/>
</dbReference>
<feature type="compositionally biased region" description="Low complexity" evidence="18">
    <location>
        <begin position="355"/>
        <end position="389"/>
    </location>
</feature>
<evidence type="ECO:0000256" key="11">
    <source>
        <dbReference type="ARBA" id="ARBA00022840"/>
    </source>
</evidence>
<keyword evidence="12" id="KW-0539">Nucleus</keyword>
<dbReference type="Proteomes" id="UP001314170">
    <property type="component" value="Unassembled WGS sequence"/>
</dbReference>
<dbReference type="PROSITE" id="PS00108">
    <property type="entry name" value="PROTEIN_KINASE_ST"/>
    <property type="match status" value="1"/>
</dbReference>
<keyword evidence="17" id="KW-0460">Magnesium</keyword>
<evidence type="ECO:0000256" key="18">
    <source>
        <dbReference type="SAM" id="MobiDB-lite"/>
    </source>
</evidence>
<dbReference type="GO" id="GO:0005524">
    <property type="term" value="F:ATP binding"/>
    <property type="evidence" value="ECO:0007669"/>
    <property type="project" value="UniProtKB-UniRule"/>
</dbReference>
<keyword evidence="5" id="KW-0690">Ribosome biogenesis</keyword>
<comment type="subcellular location">
    <subcellularLocation>
        <location evidence="1">Nucleus</location>
    </subcellularLocation>
</comment>
<gene>
    <name evidence="20" type="ORF">DCAF_LOCUS18999</name>
</gene>
<dbReference type="Gene3D" id="3.30.200.20">
    <property type="entry name" value="Phosphorylase Kinase, domain 1"/>
    <property type="match status" value="1"/>
</dbReference>
<evidence type="ECO:0000313" key="21">
    <source>
        <dbReference type="Proteomes" id="UP001314170"/>
    </source>
</evidence>
<comment type="subunit">
    <text evidence="15">Interacts with MKK3.</text>
</comment>